<reference evidence="2 3" key="1">
    <citation type="submission" date="2015-09" db="EMBL/GenBank/DDBJ databases">
        <title>Draft genome of a European isolate of the apple canker pathogen Neonectria ditissima.</title>
        <authorList>
            <person name="Gomez-Cortecero A."/>
            <person name="Harrison R.J."/>
            <person name="Armitage A.D."/>
        </authorList>
    </citation>
    <scope>NUCLEOTIDE SEQUENCE [LARGE SCALE GENOMIC DNA]</scope>
    <source>
        <strain evidence="2 3">R09/05</strain>
    </source>
</reference>
<evidence type="ECO:0000256" key="1">
    <source>
        <dbReference type="SAM" id="MobiDB-lite"/>
    </source>
</evidence>
<evidence type="ECO:0000313" key="3">
    <source>
        <dbReference type="Proteomes" id="UP000050424"/>
    </source>
</evidence>
<comment type="caution">
    <text evidence="2">The sequence shown here is derived from an EMBL/GenBank/DDBJ whole genome shotgun (WGS) entry which is preliminary data.</text>
</comment>
<proteinExistence type="predicted"/>
<dbReference type="Proteomes" id="UP000050424">
    <property type="component" value="Unassembled WGS sequence"/>
</dbReference>
<evidence type="ECO:0000313" key="2">
    <source>
        <dbReference type="EMBL" id="KPM39009.1"/>
    </source>
</evidence>
<dbReference type="EMBL" id="LKCW01000118">
    <property type="protein sequence ID" value="KPM39009.1"/>
    <property type="molecule type" value="Genomic_DNA"/>
</dbReference>
<protein>
    <submittedName>
        <fullName evidence="2">Uncharacterized protein</fullName>
    </submittedName>
</protein>
<accession>A0A0P7AZD7</accession>
<gene>
    <name evidence="2" type="ORF">AK830_g7539</name>
</gene>
<dbReference type="AlphaFoldDB" id="A0A0P7AZD7"/>
<feature type="region of interest" description="Disordered" evidence="1">
    <location>
        <begin position="1"/>
        <end position="35"/>
    </location>
</feature>
<name>A0A0P7AZD7_9HYPO</name>
<keyword evidence="3" id="KW-1185">Reference proteome</keyword>
<dbReference type="OrthoDB" id="5095207at2759"/>
<sequence>MSSTTEIASTTTTDITSSTEVASSSTSDVSSSTSSLPTIATFDLDVNGHSLFLVVPTSVTEQYKAGQYHLEEGTNRLMVGEFHVFASSFSTTYTLTTYEQTANHPYTMFISCTPLTARG</sequence>
<organism evidence="2 3">
    <name type="scientific">Neonectria ditissima</name>
    <dbReference type="NCBI Taxonomy" id="78410"/>
    <lineage>
        <taxon>Eukaryota</taxon>
        <taxon>Fungi</taxon>
        <taxon>Dikarya</taxon>
        <taxon>Ascomycota</taxon>
        <taxon>Pezizomycotina</taxon>
        <taxon>Sordariomycetes</taxon>
        <taxon>Hypocreomycetidae</taxon>
        <taxon>Hypocreales</taxon>
        <taxon>Nectriaceae</taxon>
        <taxon>Neonectria</taxon>
    </lineage>
</organism>